<protein>
    <submittedName>
        <fullName evidence="1">Acyltransferase</fullName>
    </submittedName>
</protein>
<dbReference type="PANTHER" id="PTHR23416">
    <property type="entry name" value="SIALIC ACID SYNTHASE-RELATED"/>
    <property type="match status" value="1"/>
</dbReference>
<organism evidence="1 2">
    <name type="scientific">Shouchella lehensis</name>
    <dbReference type="NCBI Taxonomy" id="300825"/>
    <lineage>
        <taxon>Bacteria</taxon>
        <taxon>Bacillati</taxon>
        <taxon>Bacillota</taxon>
        <taxon>Bacilli</taxon>
        <taxon>Bacillales</taxon>
        <taxon>Bacillaceae</taxon>
        <taxon>Shouchella</taxon>
    </lineage>
</organism>
<keyword evidence="1" id="KW-0012">Acyltransferase</keyword>
<dbReference type="Pfam" id="PF14602">
    <property type="entry name" value="Hexapep_2"/>
    <property type="match status" value="1"/>
</dbReference>
<dbReference type="InterPro" id="IPR011004">
    <property type="entry name" value="Trimer_LpxA-like_sf"/>
</dbReference>
<keyword evidence="1" id="KW-0808">Transferase</keyword>
<gene>
    <name evidence="1" type="ORF">E2L03_17285</name>
</gene>
<comment type="caution">
    <text evidence="1">The sequence shown here is derived from an EMBL/GenBank/DDBJ whole genome shotgun (WGS) entry which is preliminary data.</text>
</comment>
<dbReference type="GO" id="GO:0016746">
    <property type="term" value="F:acyltransferase activity"/>
    <property type="evidence" value="ECO:0007669"/>
    <property type="project" value="UniProtKB-KW"/>
</dbReference>
<accession>A0A4Y7WG30</accession>
<proteinExistence type="predicted"/>
<dbReference type="Pfam" id="PF00132">
    <property type="entry name" value="Hexapep"/>
    <property type="match status" value="1"/>
</dbReference>
<name>A0A4Y7WG30_9BACI</name>
<dbReference type="Proteomes" id="UP000298210">
    <property type="component" value="Unassembled WGS sequence"/>
</dbReference>
<evidence type="ECO:0000313" key="1">
    <source>
        <dbReference type="EMBL" id="TES46450.1"/>
    </source>
</evidence>
<evidence type="ECO:0000313" key="2">
    <source>
        <dbReference type="Proteomes" id="UP000298210"/>
    </source>
</evidence>
<dbReference type="CDD" id="cd04647">
    <property type="entry name" value="LbH_MAT_like"/>
    <property type="match status" value="1"/>
</dbReference>
<dbReference type="SUPFAM" id="SSF51161">
    <property type="entry name" value="Trimeric LpxA-like enzymes"/>
    <property type="match status" value="1"/>
</dbReference>
<dbReference type="EMBL" id="SNUX01000004">
    <property type="protein sequence ID" value="TES46450.1"/>
    <property type="molecule type" value="Genomic_DNA"/>
</dbReference>
<dbReference type="Gene3D" id="2.160.10.10">
    <property type="entry name" value="Hexapeptide repeat proteins"/>
    <property type="match status" value="1"/>
</dbReference>
<dbReference type="InterPro" id="IPR051159">
    <property type="entry name" value="Hexapeptide_acetyltransf"/>
</dbReference>
<dbReference type="InterPro" id="IPR001451">
    <property type="entry name" value="Hexapep"/>
</dbReference>
<dbReference type="AlphaFoldDB" id="A0A4Y7WG30"/>
<reference evidence="1 2" key="1">
    <citation type="submission" date="2019-03" db="EMBL/GenBank/DDBJ databases">
        <authorList>
            <person name="Liu G."/>
        </authorList>
    </citation>
    <scope>NUCLEOTIDE SEQUENCE [LARGE SCALE GENOMIC DNA]</scope>
    <source>
        <strain evidence="1 2">DSM 19099</strain>
    </source>
</reference>
<sequence length="259" mass="29128">MELTLEYGISKNIMLPSEYDIYQTDSSNCLIKKLCNLSHLYRCYNYIYINSQEGAIILFNNTKKIIRRLIWIRNARSARKKGVNLGKKAVIHGKMELRLKKNSNITIGENVLLNSVNRDYHINMSNSIKLYTGQEGAEIKIGNNTRIHGSCIHAYEKIHIGNNCLIAANSQIIDCNRHGLHFEDPIRRLERITESKPVIIEDYVWIGMNSVILPGVTIGEGGAVAAGSVVTKDVPPYTLVGGNPAIIIKRHNTSVERVK</sequence>